<dbReference type="Proteomes" id="UP000008141">
    <property type="component" value="Unassembled WGS sequence"/>
</dbReference>
<reference evidence="1 2" key="1">
    <citation type="journal article" date="2010" name="Plant Cell">
        <title>The Chlorella variabilis NC64A genome reveals adaptation to photosymbiosis, coevolution with viruses, and cryptic sex.</title>
        <authorList>
            <person name="Blanc G."/>
            <person name="Duncan G."/>
            <person name="Agarkova I."/>
            <person name="Borodovsky M."/>
            <person name="Gurnon J."/>
            <person name="Kuo A."/>
            <person name="Lindquist E."/>
            <person name="Lucas S."/>
            <person name="Pangilinan J."/>
            <person name="Polle J."/>
            <person name="Salamov A."/>
            <person name="Terry A."/>
            <person name="Yamada T."/>
            <person name="Dunigan D.D."/>
            <person name="Grigoriev I.V."/>
            <person name="Claverie J.M."/>
            <person name="Van Etten J.L."/>
        </authorList>
    </citation>
    <scope>NUCLEOTIDE SEQUENCE [LARGE SCALE GENOMIC DNA]</scope>
    <source>
        <strain evidence="1 2">NC64A</strain>
    </source>
</reference>
<dbReference type="InParanoid" id="E1Z7P5"/>
<dbReference type="InterPro" id="IPR042557">
    <property type="entry name" value="SCO4226"/>
</dbReference>
<proteinExistence type="predicted"/>
<organism evidence="2">
    <name type="scientific">Chlorella variabilis</name>
    <name type="common">Green alga</name>
    <dbReference type="NCBI Taxonomy" id="554065"/>
    <lineage>
        <taxon>Eukaryota</taxon>
        <taxon>Viridiplantae</taxon>
        <taxon>Chlorophyta</taxon>
        <taxon>core chlorophytes</taxon>
        <taxon>Trebouxiophyceae</taxon>
        <taxon>Chlorellales</taxon>
        <taxon>Chlorellaceae</taxon>
        <taxon>Chlorella clade</taxon>
        <taxon>Chlorella</taxon>
    </lineage>
</organism>
<protein>
    <recommendedName>
        <fullName evidence="3">DUF4242 domain-containing protein</fullName>
    </recommendedName>
</protein>
<dbReference type="AlphaFoldDB" id="E1Z7P5"/>
<dbReference type="OrthoDB" id="507427at2759"/>
<dbReference type="EMBL" id="GL433838">
    <property type="protein sequence ID" value="EFN58208.1"/>
    <property type="molecule type" value="Genomic_DNA"/>
</dbReference>
<gene>
    <name evidence="1" type="ORF">CHLNCDRAFT_142071</name>
</gene>
<dbReference type="InterPro" id="IPR025336">
    <property type="entry name" value="SCO4226-like"/>
</dbReference>
<evidence type="ECO:0008006" key="3">
    <source>
        <dbReference type="Google" id="ProtNLM"/>
    </source>
</evidence>
<dbReference type="KEGG" id="cvr:CHLNCDRAFT_142071"/>
<dbReference type="GeneID" id="17357638"/>
<accession>E1Z7P5</accession>
<evidence type="ECO:0000313" key="2">
    <source>
        <dbReference type="Proteomes" id="UP000008141"/>
    </source>
</evidence>
<dbReference type="Pfam" id="PF14026">
    <property type="entry name" value="SCO4226-like"/>
    <property type="match status" value="1"/>
</dbReference>
<dbReference type="Gene3D" id="3.30.70.3090">
    <property type="entry name" value="ORF SCO4226, nickel-binding ferredoxin-like monomer"/>
    <property type="match status" value="1"/>
</dbReference>
<name>E1Z7P5_CHLVA</name>
<keyword evidence="2" id="KW-1185">Reference proteome</keyword>
<dbReference type="RefSeq" id="XP_005850310.1">
    <property type="nucleotide sequence ID" value="XM_005850248.1"/>
</dbReference>
<sequence length="99" mass="10617">MAGTLKRYVIVREIPDIHDKSPQELGSISAASCSALGKAGHGRVQWQHSYVSDGRTFCIYLAESEEAIREHASHGGFPVTSIHQVTSIIDPTTAASAPN</sequence>
<evidence type="ECO:0000313" key="1">
    <source>
        <dbReference type="EMBL" id="EFN58208.1"/>
    </source>
</evidence>